<feature type="region of interest" description="Disordered" evidence="1">
    <location>
        <begin position="143"/>
        <end position="162"/>
    </location>
</feature>
<dbReference type="AlphaFoldDB" id="A0AAE5A8U7"/>
<dbReference type="RefSeq" id="WP_317744168.1">
    <property type="nucleotide sequence ID" value="NZ_JAWLUP010000073.1"/>
</dbReference>
<accession>A0AAE5A8U7</accession>
<reference evidence="2" key="1">
    <citation type="submission" date="2023-10" db="EMBL/GenBank/DDBJ databases">
        <title>Development of a sustainable strategy for remediation of hydrocarbon-contaminated territories based on the waste exchange concept.</title>
        <authorList>
            <person name="Krivoruchko A."/>
        </authorList>
    </citation>
    <scope>NUCLEOTIDE SEQUENCE</scope>
    <source>
        <strain evidence="2">IEGM 68</strain>
    </source>
</reference>
<evidence type="ECO:0000313" key="3">
    <source>
        <dbReference type="Proteomes" id="UP001185863"/>
    </source>
</evidence>
<evidence type="ECO:0000256" key="1">
    <source>
        <dbReference type="SAM" id="MobiDB-lite"/>
    </source>
</evidence>
<name>A0AAE5A8U7_9NOCA</name>
<sequence>MRRHRWPAQPPPATGGTQVHGPTVLAAHQGLTLQLNDITAYQSGMQLRLVLTATGRCAELAHHETRSLTDPEDYSGHWSYLSVFVTVGDIEGEADPYHPVTRSIRARPPTEYRTLPHYWVGTCQDSGALTLTAGWEAVGLPPTTTTIELGPNPYLPSTSRSE</sequence>
<comment type="caution">
    <text evidence="2">The sequence shown here is derived from an EMBL/GenBank/DDBJ whole genome shotgun (WGS) entry which is preliminary data.</text>
</comment>
<organism evidence="2 3">
    <name type="scientific">Rhodococcus oxybenzonivorans</name>
    <dbReference type="NCBI Taxonomy" id="1990687"/>
    <lineage>
        <taxon>Bacteria</taxon>
        <taxon>Bacillati</taxon>
        <taxon>Actinomycetota</taxon>
        <taxon>Actinomycetes</taxon>
        <taxon>Mycobacteriales</taxon>
        <taxon>Nocardiaceae</taxon>
        <taxon>Rhodococcus</taxon>
    </lineage>
</organism>
<evidence type="ECO:0000313" key="2">
    <source>
        <dbReference type="EMBL" id="MDV7267144.1"/>
    </source>
</evidence>
<dbReference type="EMBL" id="JAWLUP010000073">
    <property type="protein sequence ID" value="MDV7267144.1"/>
    <property type="molecule type" value="Genomic_DNA"/>
</dbReference>
<dbReference type="Proteomes" id="UP001185863">
    <property type="component" value="Unassembled WGS sequence"/>
</dbReference>
<protein>
    <submittedName>
        <fullName evidence="2">Uncharacterized protein</fullName>
    </submittedName>
</protein>
<proteinExistence type="predicted"/>
<gene>
    <name evidence="2" type="ORF">R4315_21690</name>
</gene>
<feature type="region of interest" description="Disordered" evidence="1">
    <location>
        <begin position="1"/>
        <end position="20"/>
    </location>
</feature>